<organism evidence="2 3">
    <name type="scientific">Pleurodeles waltl</name>
    <name type="common">Iberian ribbed newt</name>
    <dbReference type="NCBI Taxonomy" id="8319"/>
    <lineage>
        <taxon>Eukaryota</taxon>
        <taxon>Metazoa</taxon>
        <taxon>Chordata</taxon>
        <taxon>Craniata</taxon>
        <taxon>Vertebrata</taxon>
        <taxon>Euteleostomi</taxon>
        <taxon>Amphibia</taxon>
        <taxon>Batrachia</taxon>
        <taxon>Caudata</taxon>
        <taxon>Salamandroidea</taxon>
        <taxon>Salamandridae</taxon>
        <taxon>Pleurodelinae</taxon>
        <taxon>Pleurodeles</taxon>
    </lineage>
</organism>
<sequence>MFACVAYALRLPGRGAASRPRAQCVQLTLAGPALGTAARAHRRPRGAKREKPRGGSRGARQAPRCCRPVHGGPRGPLCMCRPHRRLSVPGTSDQAPPSRASSPQFRPGRKGGPLPTSVIGLGCGREQDL</sequence>
<comment type="caution">
    <text evidence="2">The sequence shown here is derived from an EMBL/GenBank/DDBJ whole genome shotgun (WGS) entry which is preliminary data.</text>
</comment>
<keyword evidence="3" id="KW-1185">Reference proteome</keyword>
<accession>A0AAV7VD19</accession>
<feature type="region of interest" description="Disordered" evidence="1">
    <location>
        <begin position="35"/>
        <end position="129"/>
    </location>
</feature>
<dbReference type="EMBL" id="JANPWB010000003">
    <property type="protein sequence ID" value="KAJ1197994.1"/>
    <property type="molecule type" value="Genomic_DNA"/>
</dbReference>
<evidence type="ECO:0000313" key="3">
    <source>
        <dbReference type="Proteomes" id="UP001066276"/>
    </source>
</evidence>
<evidence type="ECO:0000313" key="2">
    <source>
        <dbReference type="EMBL" id="KAJ1197994.1"/>
    </source>
</evidence>
<proteinExistence type="predicted"/>
<evidence type="ECO:0000256" key="1">
    <source>
        <dbReference type="SAM" id="MobiDB-lite"/>
    </source>
</evidence>
<protein>
    <submittedName>
        <fullName evidence="2">Uncharacterized protein</fullName>
    </submittedName>
</protein>
<gene>
    <name evidence="2" type="ORF">NDU88_001838</name>
</gene>
<dbReference type="AlphaFoldDB" id="A0AAV7VD19"/>
<feature type="compositionally biased region" description="Polar residues" evidence="1">
    <location>
        <begin position="89"/>
        <end position="104"/>
    </location>
</feature>
<dbReference type="Proteomes" id="UP001066276">
    <property type="component" value="Chromosome 2_1"/>
</dbReference>
<name>A0AAV7VD19_PLEWA</name>
<reference evidence="2" key="1">
    <citation type="journal article" date="2022" name="bioRxiv">
        <title>Sequencing and chromosome-scale assembly of the giantPleurodeles waltlgenome.</title>
        <authorList>
            <person name="Brown T."/>
            <person name="Elewa A."/>
            <person name="Iarovenko S."/>
            <person name="Subramanian E."/>
            <person name="Araus A.J."/>
            <person name="Petzold A."/>
            <person name="Susuki M."/>
            <person name="Suzuki K.-i.T."/>
            <person name="Hayashi T."/>
            <person name="Toyoda A."/>
            <person name="Oliveira C."/>
            <person name="Osipova E."/>
            <person name="Leigh N.D."/>
            <person name="Simon A."/>
            <person name="Yun M.H."/>
        </authorList>
    </citation>
    <scope>NUCLEOTIDE SEQUENCE</scope>
    <source>
        <strain evidence="2">20211129_DDA</strain>
        <tissue evidence="2">Liver</tissue>
    </source>
</reference>